<proteinExistence type="predicted"/>
<evidence type="ECO:0000313" key="3">
    <source>
        <dbReference type="Proteomes" id="UP000255326"/>
    </source>
</evidence>
<dbReference type="PANTHER" id="PTHR34387">
    <property type="entry name" value="SLR1258 PROTEIN"/>
    <property type="match status" value="1"/>
</dbReference>
<dbReference type="InterPro" id="IPR007497">
    <property type="entry name" value="SIMPL/DUF541"/>
</dbReference>
<feature type="region of interest" description="Disordered" evidence="1">
    <location>
        <begin position="1"/>
        <end position="23"/>
    </location>
</feature>
<dbReference type="AlphaFoldDB" id="A0A370GWD8"/>
<dbReference type="PANTHER" id="PTHR34387:SF1">
    <property type="entry name" value="PERIPLASMIC IMMUNOGENIC PROTEIN"/>
    <property type="match status" value="1"/>
</dbReference>
<reference evidence="2 3" key="1">
    <citation type="submission" date="2018-07" db="EMBL/GenBank/DDBJ databases">
        <title>Genomic Encyclopedia of Type Strains, Phase IV (KMG-IV): sequencing the most valuable type-strain genomes for metagenomic binning, comparative biology and taxonomic classification.</title>
        <authorList>
            <person name="Goeker M."/>
        </authorList>
    </citation>
    <scope>NUCLEOTIDE SEQUENCE [LARGE SCALE GENOMIC DNA]</scope>
    <source>
        <strain evidence="2 3">DSM 25281</strain>
    </source>
</reference>
<dbReference type="OrthoDB" id="9785192at2"/>
<comment type="caution">
    <text evidence="2">The sequence shown here is derived from an EMBL/GenBank/DDBJ whole genome shotgun (WGS) entry which is preliminary data.</text>
</comment>
<dbReference type="GO" id="GO:0006974">
    <property type="term" value="P:DNA damage response"/>
    <property type="evidence" value="ECO:0007669"/>
    <property type="project" value="TreeGrafter"/>
</dbReference>
<gene>
    <name evidence="2" type="ORF">DFR59_101662</name>
</gene>
<dbReference type="Proteomes" id="UP000255326">
    <property type="component" value="Unassembled WGS sequence"/>
</dbReference>
<dbReference type="EMBL" id="QQAY01000001">
    <property type="protein sequence ID" value="RDI47995.1"/>
    <property type="molecule type" value="Genomic_DNA"/>
</dbReference>
<dbReference type="Pfam" id="PF04402">
    <property type="entry name" value="SIMPL"/>
    <property type="match status" value="1"/>
</dbReference>
<dbReference type="Gene3D" id="3.30.110.170">
    <property type="entry name" value="Protein of unknown function (DUF541), domain 1"/>
    <property type="match status" value="1"/>
</dbReference>
<organism evidence="2 3">
    <name type="scientific">Falsibacillus pallidus</name>
    <dbReference type="NCBI Taxonomy" id="493781"/>
    <lineage>
        <taxon>Bacteria</taxon>
        <taxon>Bacillati</taxon>
        <taxon>Bacillota</taxon>
        <taxon>Bacilli</taxon>
        <taxon>Bacillales</taxon>
        <taxon>Bacillaceae</taxon>
        <taxon>Falsibacillus</taxon>
    </lineage>
</organism>
<evidence type="ECO:0000256" key="1">
    <source>
        <dbReference type="SAM" id="MobiDB-lite"/>
    </source>
</evidence>
<accession>A0A370GWD8</accession>
<protein>
    <recommendedName>
        <fullName evidence="4">Secreted protein</fullName>
    </recommendedName>
</protein>
<dbReference type="RefSeq" id="WP_114744186.1">
    <property type="nucleotide sequence ID" value="NZ_QQAY01000001.1"/>
</dbReference>
<dbReference type="Gene3D" id="3.30.70.2970">
    <property type="entry name" value="Protein of unknown function (DUF541), domain 2"/>
    <property type="match status" value="1"/>
</dbReference>
<keyword evidence="3" id="KW-1185">Reference proteome</keyword>
<sequence>MIMEPQNRSFTSSKETTITVTGEGSIKASPDTVLLSLGVITENKDLAAAQSENAQQTTSVIDAIGKMGIPRENIQTKDYNIYPQYDYIEGKQILRGYQVNHQLAVTIRTPEITGKLIDQAVASGANTVQNIQFLVSNSEGYYQKALELALNDATQKAKTISASLGKDTAPTPIKIVEQSRAVAEPIPIAFAQAAKSSTPIEAGKNLITATLLVEYKL</sequence>
<evidence type="ECO:0000313" key="2">
    <source>
        <dbReference type="EMBL" id="RDI47995.1"/>
    </source>
</evidence>
<feature type="compositionally biased region" description="Polar residues" evidence="1">
    <location>
        <begin position="1"/>
        <end position="22"/>
    </location>
</feature>
<evidence type="ECO:0008006" key="4">
    <source>
        <dbReference type="Google" id="ProtNLM"/>
    </source>
</evidence>
<dbReference type="InterPro" id="IPR052022">
    <property type="entry name" value="26kDa_periplasmic_antigen"/>
</dbReference>
<name>A0A370GWD8_9BACI</name>